<evidence type="ECO:0000259" key="4">
    <source>
        <dbReference type="Pfam" id="PF18157"/>
    </source>
</evidence>
<feature type="coiled-coil region" evidence="1">
    <location>
        <begin position="552"/>
        <end position="579"/>
    </location>
</feature>
<feature type="domain" description="Prokaryotic pPIWI-RE MID" evidence="4">
    <location>
        <begin position="449"/>
        <end position="592"/>
    </location>
</feature>
<evidence type="ECO:0000313" key="5">
    <source>
        <dbReference type="EMBL" id="ACL77027.1"/>
    </source>
</evidence>
<evidence type="ECO:0008006" key="7">
    <source>
        <dbReference type="Google" id="ProtNLM"/>
    </source>
</evidence>
<dbReference type="HOGENOM" id="CLU_319976_0_0_9"/>
<dbReference type="EMBL" id="CP001348">
    <property type="protein sequence ID" value="ACL77027.1"/>
    <property type="molecule type" value="Genomic_DNA"/>
</dbReference>
<organism evidence="5 6">
    <name type="scientific">Ruminiclostridium cellulolyticum (strain ATCC 35319 / DSM 5812 / JCM 6584 / H10)</name>
    <name type="common">Clostridium cellulolyticum</name>
    <dbReference type="NCBI Taxonomy" id="394503"/>
    <lineage>
        <taxon>Bacteria</taxon>
        <taxon>Bacillati</taxon>
        <taxon>Bacillota</taxon>
        <taxon>Clostridia</taxon>
        <taxon>Eubacteriales</taxon>
        <taxon>Oscillospiraceae</taxon>
        <taxon>Ruminiclostridium</taxon>
    </lineage>
</organism>
<proteinExistence type="predicted"/>
<dbReference type="InterPro" id="IPR024996">
    <property type="entry name" value="RNaseH_pPIWI_RE"/>
</dbReference>
<dbReference type="Proteomes" id="UP000001349">
    <property type="component" value="Chromosome"/>
</dbReference>
<dbReference type="AlphaFoldDB" id="B8I7F6"/>
<keyword evidence="6" id="KW-1185">Reference proteome</keyword>
<dbReference type="OrthoDB" id="2483160at2"/>
<evidence type="ECO:0000259" key="2">
    <source>
        <dbReference type="Pfam" id="PF13032"/>
    </source>
</evidence>
<sequence>MSRTDSVKVNKFYMSPIKPENDVIRIEGIFVIKSPETLNSKIKSLMEKQYLDKSRKYYKDYRAFKPKWFTLTVALLSDPVLYARDDFYTCSGEWLYLYERIDIELFKLKFKKWCRENTDADFYEYIKDDIEGITISQENIEMSGNPHNLQKHENELMYKLLPAYLAYKISGEMDIQVPSSKKGAVSYRFYKVQNEDKSAELAAVPFRKYVDRDGKEFYWTHAVDLRVVSIPGESIPYLIIKLRTARFAYKKPYASNKRLKALIYKNIGKGFEIYELGLKMDQAKWKWKYNIADGINDNLIEKIFDWQDTIVAEPNKFMSNDDLGAGIIYGSHIKGKGHKIRTGTTEKDREYISEGILKAIRNHLNNTNIEVPEFITLDNIAKEIDTKAKTQKAEFRFEQIPAELVITAFYRNDAWLEYLKDALVELFDLKIFKHDKYGIFKAKAAHFDKSSSTLFVTHKEDKKEVTKKIILNPVKMQNSNGEFIISESIDCYTSFLNYLDTYVTEGSDIRASLFELEDEEYFDHDEWIDPKSTIRNVFAVKNTLTQFISLEEGEYINRQEKSENELKEYKANMHKYINGIKDLFRQLGILGKSVPQMDQEPILIGLWYMSKLKHSFDFSSSCEEIPYKILIPILTIIEDNIIKIAVFSESVYKDHRRMGDNFEVKWLPYKDGLVKIANMASIFDELNGDYCEKLKQQFIVNAIRSVKESNPERQLILFSNAQNVRTHLKDLSNTRIGSGKLNIGIEKNSDSIFDDVVNIRILTEADEVPAWVNLEDDYSLSLHTLKKGVFRLNNRVYYSVQSKSDAHKNNLVIKEDKPNETNNRQAAIEIAVYNCNEDDVPPYVDLTDKLRSASSPIQFSTALNLPIPVHMAKKAEEYLVAYYDDYFLKQHLIKEKAKEVAKANNIR</sequence>
<dbReference type="Pfam" id="PF13032">
    <property type="entry name" value="RNaseH_pPIWI_RE"/>
    <property type="match status" value="1"/>
</dbReference>
<feature type="domain" description="pPIWI-RE module N-terminal" evidence="3">
    <location>
        <begin position="27"/>
        <end position="367"/>
    </location>
</feature>
<evidence type="ECO:0000313" key="6">
    <source>
        <dbReference type="Proteomes" id="UP000001349"/>
    </source>
</evidence>
<protein>
    <recommendedName>
        <fullName evidence="7">DUF3893 domain-containing protein</fullName>
    </recommendedName>
</protein>
<reference evidence="5 6" key="1">
    <citation type="submission" date="2009-01" db="EMBL/GenBank/DDBJ databases">
        <title>Complete sequence of Clostridium cellulolyticum H10.</title>
        <authorList>
            <consortium name="US DOE Joint Genome Institute"/>
            <person name="Lucas S."/>
            <person name="Copeland A."/>
            <person name="Lapidus A."/>
            <person name="Glavina del Rio T."/>
            <person name="Dalin E."/>
            <person name="Tice H."/>
            <person name="Bruce D."/>
            <person name="Goodwin L."/>
            <person name="Pitluck S."/>
            <person name="Chertkov O."/>
            <person name="Saunders E."/>
            <person name="Brettin T."/>
            <person name="Detter J.C."/>
            <person name="Han C."/>
            <person name="Larimer F."/>
            <person name="Land M."/>
            <person name="Hauser L."/>
            <person name="Kyrpides N."/>
            <person name="Ivanova N."/>
            <person name="Zhou J."/>
            <person name="Richardson P."/>
        </authorList>
    </citation>
    <scope>NUCLEOTIDE SEQUENCE [LARGE SCALE GENOMIC DNA]</scope>
    <source>
        <strain evidence="6">ATCC 35319 / DSM 5812 / JCM 6584 / H10</strain>
    </source>
</reference>
<accession>B8I7F6</accession>
<dbReference type="InterPro" id="IPR040496">
    <property type="entry name" value="MID_pPIWI_RE"/>
</dbReference>
<name>B8I7F6_RUMCH</name>
<gene>
    <name evidence="5" type="ordered locus">Ccel_2716</name>
</gene>
<feature type="domain" description="pPIWI-RE RNaseH" evidence="2">
    <location>
        <begin position="657"/>
        <end position="879"/>
    </location>
</feature>
<dbReference type="STRING" id="394503.Ccel_2716"/>
<evidence type="ECO:0000259" key="3">
    <source>
        <dbReference type="Pfam" id="PF13111"/>
    </source>
</evidence>
<evidence type="ECO:0000256" key="1">
    <source>
        <dbReference type="SAM" id="Coils"/>
    </source>
</evidence>
<dbReference type="RefSeq" id="WP_015926099.1">
    <property type="nucleotide sequence ID" value="NC_011898.1"/>
</dbReference>
<keyword evidence="1" id="KW-0175">Coiled coil</keyword>
<dbReference type="KEGG" id="cce:Ccel_2716"/>
<dbReference type="InterPro" id="IPR025085">
    <property type="entry name" value="pPIWI_RE_X"/>
</dbReference>
<dbReference type="Pfam" id="PF18157">
    <property type="entry name" value="MID_pPIWI_RE"/>
    <property type="match status" value="1"/>
</dbReference>
<dbReference type="Pfam" id="PF13111">
    <property type="entry name" value="pPIWI_RE_X"/>
    <property type="match status" value="1"/>
</dbReference>